<evidence type="ECO:0000256" key="1">
    <source>
        <dbReference type="SAM" id="MobiDB-lite"/>
    </source>
</evidence>
<reference evidence="2" key="1">
    <citation type="submission" date="2022-04" db="EMBL/GenBank/DDBJ databases">
        <authorList>
            <person name="Friedrich I."/>
            <person name="Schneider D."/>
            <person name="Poehlein A."/>
            <person name="Hertel R."/>
            <person name="Daniel R."/>
        </authorList>
    </citation>
    <scope>NUCLEOTIDE SEQUENCE</scope>
</reference>
<sequence length="261" mass="27761">MAVQNKHSSTPKARPHLLPGQVGHNTADRTLHIRVEGRPESIHLPAAVSGVAPAAGPQGAPLTRKAGVLVWDPDLAPLAVVDGVVAVDLPPGGFAVPGLALDGAPEDVDLPPETILFEDFYVASDTIRLVEAGVWVTAGAGAVRIGLYDAADQLVFSHIEAAPPVGSMLRLALNTRLRRGRYRAYLWTQAACTVRRLAGGRIGQGFDTYGPGGPPRFILGHRATGDFLNGVFLNDFVTPVEAEYAETPGEKKAVWFRWALD</sequence>
<feature type="compositionally biased region" description="Polar residues" evidence="1">
    <location>
        <begin position="1"/>
        <end position="11"/>
    </location>
</feature>
<dbReference type="Proteomes" id="UP001056634">
    <property type="component" value="Segment"/>
</dbReference>
<keyword evidence="3" id="KW-1185">Reference proteome</keyword>
<dbReference type="EMBL" id="ON529851">
    <property type="protein sequence ID" value="UTC28549.1"/>
    <property type="molecule type" value="Genomic_DNA"/>
</dbReference>
<organism evidence="2 3">
    <name type="scientific">Brevundimonas phage vB_BpoS-Marchewka</name>
    <dbReference type="NCBI Taxonomy" id="2948604"/>
    <lineage>
        <taxon>Viruses</taxon>
        <taxon>Duplodnaviria</taxon>
        <taxon>Heunggongvirae</taxon>
        <taxon>Uroviricota</taxon>
        <taxon>Caudoviricetes</taxon>
        <taxon>Jeanschmidtviridae</taxon>
        <taxon>Marchewkavirus</taxon>
        <taxon>Marchewkavirus marchewka</taxon>
    </lineage>
</organism>
<name>A0A9E7SR03_9CAUD</name>
<feature type="region of interest" description="Disordered" evidence="1">
    <location>
        <begin position="1"/>
        <end position="25"/>
    </location>
</feature>
<evidence type="ECO:0000313" key="2">
    <source>
        <dbReference type="EMBL" id="UTC28549.1"/>
    </source>
</evidence>
<gene>
    <name evidence="2" type="ORF">MARCHEWKA_00360</name>
</gene>
<proteinExistence type="predicted"/>
<evidence type="ECO:0000313" key="3">
    <source>
        <dbReference type="Proteomes" id="UP001056634"/>
    </source>
</evidence>
<accession>A0A9E7SR03</accession>
<protein>
    <submittedName>
        <fullName evidence="2">Uncharacterized protein</fullName>
    </submittedName>
</protein>